<comment type="caution">
    <text evidence="3">The sequence shown here is derived from an EMBL/GenBank/DDBJ whole genome shotgun (WGS) entry which is preliminary data.</text>
</comment>
<keyword evidence="4" id="KW-1185">Reference proteome</keyword>
<feature type="domain" description="Beta-lactamase-related" evidence="2">
    <location>
        <begin position="56"/>
        <end position="363"/>
    </location>
</feature>
<organism evidence="3 4">
    <name type="scientific">Nonomuraea monospora</name>
    <dbReference type="NCBI Taxonomy" id="568818"/>
    <lineage>
        <taxon>Bacteria</taxon>
        <taxon>Bacillati</taxon>
        <taxon>Actinomycetota</taxon>
        <taxon>Actinomycetes</taxon>
        <taxon>Streptosporangiales</taxon>
        <taxon>Streptosporangiaceae</taxon>
        <taxon>Nonomuraea</taxon>
    </lineage>
</organism>
<evidence type="ECO:0000313" key="3">
    <source>
        <dbReference type="EMBL" id="GAA2204956.1"/>
    </source>
</evidence>
<accession>A0ABN3C712</accession>
<feature type="signal peptide" evidence="1">
    <location>
        <begin position="1"/>
        <end position="45"/>
    </location>
</feature>
<keyword evidence="3" id="KW-0378">Hydrolase</keyword>
<name>A0ABN3C712_9ACTN</name>
<dbReference type="SUPFAM" id="SSF56601">
    <property type="entry name" value="beta-lactamase/transpeptidase-like"/>
    <property type="match status" value="1"/>
</dbReference>
<dbReference type="InterPro" id="IPR012338">
    <property type="entry name" value="Beta-lactam/transpept-like"/>
</dbReference>
<dbReference type="Pfam" id="PF00144">
    <property type="entry name" value="Beta-lactamase"/>
    <property type="match status" value="1"/>
</dbReference>
<evidence type="ECO:0000259" key="2">
    <source>
        <dbReference type="Pfam" id="PF00144"/>
    </source>
</evidence>
<dbReference type="PANTHER" id="PTHR46825:SF7">
    <property type="entry name" value="D-ALANYL-D-ALANINE CARBOXYPEPTIDASE"/>
    <property type="match status" value="1"/>
</dbReference>
<dbReference type="InterPro" id="IPR050491">
    <property type="entry name" value="AmpC-like"/>
</dbReference>
<feature type="chain" id="PRO_5045311340" evidence="1">
    <location>
        <begin position="46"/>
        <end position="403"/>
    </location>
</feature>
<dbReference type="GO" id="GO:0016787">
    <property type="term" value="F:hydrolase activity"/>
    <property type="evidence" value="ECO:0007669"/>
    <property type="project" value="UniProtKB-KW"/>
</dbReference>
<dbReference type="PANTHER" id="PTHR46825">
    <property type="entry name" value="D-ALANYL-D-ALANINE-CARBOXYPEPTIDASE/ENDOPEPTIDASE AMPH"/>
    <property type="match status" value="1"/>
</dbReference>
<evidence type="ECO:0000313" key="4">
    <source>
        <dbReference type="Proteomes" id="UP001499843"/>
    </source>
</evidence>
<proteinExistence type="predicted"/>
<evidence type="ECO:0000256" key="1">
    <source>
        <dbReference type="SAM" id="SignalP"/>
    </source>
</evidence>
<dbReference type="InterPro" id="IPR001466">
    <property type="entry name" value="Beta-lactam-related"/>
</dbReference>
<dbReference type="EMBL" id="BAAAQX010000001">
    <property type="protein sequence ID" value="GAA2204956.1"/>
    <property type="molecule type" value="Genomic_DNA"/>
</dbReference>
<dbReference type="Gene3D" id="3.40.710.10">
    <property type="entry name" value="DD-peptidase/beta-lactamase superfamily"/>
    <property type="match status" value="1"/>
</dbReference>
<dbReference type="Proteomes" id="UP001499843">
    <property type="component" value="Unassembled WGS sequence"/>
</dbReference>
<reference evidence="3 4" key="1">
    <citation type="journal article" date="2019" name="Int. J. Syst. Evol. Microbiol.">
        <title>The Global Catalogue of Microorganisms (GCM) 10K type strain sequencing project: providing services to taxonomists for standard genome sequencing and annotation.</title>
        <authorList>
            <consortium name="The Broad Institute Genomics Platform"/>
            <consortium name="The Broad Institute Genome Sequencing Center for Infectious Disease"/>
            <person name="Wu L."/>
            <person name="Ma J."/>
        </authorList>
    </citation>
    <scope>NUCLEOTIDE SEQUENCE [LARGE SCALE GENOMIC DNA]</scope>
    <source>
        <strain evidence="3 4">JCM 16114</strain>
    </source>
</reference>
<protein>
    <submittedName>
        <fullName evidence="3">Serine hydrolase domain-containing protein</fullName>
    </submittedName>
</protein>
<gene>
    <name evidence="3" type="ORF">GCM10009850_006300</name>
</gene>
<sequence length="403" mass="43491">MQVSFHASQNDPLKGTDVLASQSAKAALLAAAALAVMALPATASAAPAHPKVQDLLDRTVAAKLAPGMVADVRDGRRSWFGSAGVSDTETGRKRRQNERFRIGSASKAFTATVVLKLAAEGKLKLDDTLDRYLPDLFDGSAYEPGKITIRQLLNQTSGIYAYTDDEKFFANGVGAEWFKHRYDTYTPRQLVQIALAHPPTGKPGQRFKYSNTNFILAAMIVEKATGKTFEQELNRTVIRPLRLTGTSLPGTDPAIHGPHPVHYSTLFSSDPQPTIHDTTKMNQSFAWSAGGLISTTTDLNRFFAALFGGHVLPATQLREMLTTVSTDGAGWIPGTRYGLGVFEQKLSCGTSVWGNAGATYGSWSYSMGTRDGKHRLTIQANGDWAPLSVFTDALTAEFCPAAS</sequence>
<keyword evidence="1" id="KW-0732">Signal</keyword>